<evidence type="ECO:0000313" key="10">
    <source>
        <dbReference type="Proteomes" id="UP001168877"/>
    </source>
</evidence>
<evidence type="ECO:0000256" key="4">
    <source>
        <dbReference type="ARBA" id="ARBA00022705"/>
    </source>
</evidence>
<keyword evidence="4" id="KW-0235">DNA replication</keyword>
<reference evidence="9" key="1">
    <citation type="journal article" date="2022" name="Plant J.">
        <title>Strategies of tolerance reflected in two North American maple genomes.</title>
        <authorList>
            <person name="McEvoy S.L."/>
            <person name="Sezen U.U."/>
            <person name="Trouern-Trend A."/>
            <person name="McMahon S.M."/>
            <person name="Schaberg P.G."/>
            <person name="Yang J."/>
            <person name="Wegrzyn J.L."/>
            <person name="Swenson N.G."/>
        </authorList>
    </citation>
    <scope>NUCLEOTIDE SEQUENCE</scope>
    <source>
        <strain evidence="9">NS2018</strain>
    </source>
</reference>
<sequence>MRHLFDKLREDHHLKHGGRMQLGLFLKEGAPEWPRILIKYLPRYVSKHVYDLRSNTRVFTSTQHDMAMEVVATLIDGFGDRLQHTLPRIKRWTVHKRPQKFREKISELEANIRSGTMGYSY</sequence>
<feature type="domain" description="DNA primase large subunit C-terminal" evidence="8">
    <location>
        <begin position="1"/>
        <end position="65"/>
    </location>
</feature>
<evidence type="ECO:0000256" key="3">
    <source>
        <dbReference type="ARBA" id="ARBA00022515"/>
    </source>
</evidence>
<keyword evidence="3" id="KW-0639">Primosome</keyword>
<evidence type="ECO:0000256" key="1">
    <source>
        <dbReference type="ARBA" id="ARBA00001966"/>
    </source>
</evidence>
<keyword evidence="5" id="KW-0479">Metal-binding</keyword>
<protein>
    <recommendedName>
        <fullName evidence="8">DNA primase large subunit C-terminal domain-containing protein</fullName>
    </recommendedName>
</protein>
<dbReference type="EMBL" id="JAUESC010000387">
    <property type="protein sequence ID" value="KAK0574492.1"/>
    <property type="molecule type" value="Genomic_DNA"/>
</dbReference>
<comment type="cofactor">
    <cofactor evidence="1">
        <name>[4Fe-4S] cluster</name>
        <dbReference type="ChEBI" id="CHEBI:49883"/>
    </cofactor>
</comment>
<evidence type="ECO:0000259" key="8">
    <source>
        <dbReference type="Pfam" id="PF04104"/>
    </source>
</evidence>
<keyword evidence="6" id="KW-0408">Iron</keyword>
<accession>A0AA39RJ84</accession>
<name>A0AA39RJ84_ACESA</name>
<evidence type="ECO:0000256" key="2">
    <source>
        <dbReference type="ARBA" id="ARBA00022485"/>
    </source>
</evidence>
<keyword evidence="7" id="KW-0411">Iron-sulfur</keyword>
<evidence type="ECO:0000256" key="5">
    <source>
        <dbReference type="ARBA" id="ARBA00022723"/>
    </source>
</evidence>
<gene>
    <name evidence="9" type="ORF">LWI29_024475</name>
</gene>
<evidence type="ECO:0000256" key="6">
    <source>
        <dbReference type="ARBA" id="ARBA00023004"/>
    </source>
</evidence>
<evidence type="ECO:0000313" key="9">
    <source>
        <dbReference type="EMBL" id="KAK0574492.1"/>
    </source>
</evidence>
<dbReference type="GO" id="GO:0006269">
    <property type="term" value="P:DNA replication, synthesis of primer"/>
    <property type="evidence" value="ECO:0007669"/>
    <property type="project" value="UniProtKB-KW"/>
</dbReference>
<dbReference type="GO" id="GO:0046872">
    <property type="term" value="F:metal ion binding"/>
    <property type="evidence" value="ECO:0007669"/>
    <property type="project" value="UniProtKB-KW"/>
</dbReference>
<dbReference type="AlphaFoldDB" id="A0AA39RJ84"/>
<dbReference type="GO" id="GO:0051539">
    <property type="term" value="F:4 iron, 4 sulfur cluster binding"/>
    <property type="evidence" value="ECO:0007669"/>
    <property type="project" value="UniProtKB-KW"/>
</dbReference>
<reference evidence="9" key="2">
    <citation type="submission" date="2023-06" db="EMBL/GenBank/DDBJ databases">
        <authorList>
            <person name="Swenson N.G."/>
            <person name="Wegrzyn J.L."/>
            <person name="Mcevoy S.L."/>
        </authorList>
    </citation>
    <scope>NUCLEOTIDE SEQUENCE</scope>
    <source>
        <strain evidence="9">NS2018</strain>
        <tissue evidence="9">Leaf</tissue>
    </source>
</reference>
<keyword evidence="10" id="KW-1185">Reference proteome</keyword>
<evidence type="ECO:0000256" key="7">
    <source>
        <dbReference type="ARBA" id="ARBA00023014"/>
    </source>
</evidence>
<dbReference type="Proteomes" id="UP001168877">
    <property type="component" value="Unassembled WGS sequence"/>
</dbReference>
<proteinExistence type="predicted"/>
<dbReference type="Pfam" id="PF04104">
    <property type="entry name" value="DNA_primase_lrg"/>
    <property type="match status" value="1"/>
</dbReference>
<keyword evidence="2" id="KW-0004">4Fe-4S</keyword>
<organism evidence="9 10">
    <name type="scientific">Acer saccharum</name>
    <name type="common">Sugar maple</name>
    <dbReference type="NCBI Taxonomy" id="4024"/>
    <lineage>
        <taxon>Eukaryota</taxon>
        <taxon>Viridiplantae</taxon>
        <taxon>Streptophyta</taxon>
        <taxon>Embryophyta</taxon>
        <taxon>Tracheophyta</taxon>
        <taxon>Spermatophyta</taxon>
        <taxon>Magnoliopsida</taxon>
        <taxon>eudicotyledons</taxon>
        <taxon>Gunneridae</taxon>
        <taxon>Pentapetalae</taxon>
        <taxon>rosids</taxon>
        <taxon>malvids</taxon>
        <taxon>Sapindales</taxon>
        <taxon>Sapindaceae</taxon>
        <taxon>Hippocastanoideae</taxon>
        <taxon>Acereae</taxon>
        <taxon>Acer</taxon>
    </lineage>
</organism>
<dbReference type="InterPro" id="IPR058560">
    <property type="entry name" value="DNA_primase_C"/>
</dbReference>
<comment type="caution">
    <text evidence="9">The sequence shown here is derived from an EMBL/GenBank/DDBJ whole genome shotgun (WGS) entry which is preliminary data.</text>
</comment>